<gene>
    <name evidence="1" type="ORF">AXF42_Ash011458</name>
</gene>
<name>A0A2I0BAP0_9ASPA</name>
<reference evidence="1 2" key="1">
    <citation type="journal article" date="2017" name="Nature">
        <title>The Apostasia genome and the evolution of orchids.</title>
        <authorList>
            <person name="Zhang G.Q."/>
            <person name="Liu K.W."/>
            <person name="Li Z."/>
            <person name="Lohaus R."/>
            <person name="Hsiao Y.Y."/>
            <person name="Niu S.C."/>
            <person name="Wang J.Y."/>
            <person name="Lin Y.C."/>
            <person name="Xu Q."/>
            <person name="Chen L.J."/>
            <person name="Yoshida K."/>
            <person name="Fujiwara S."/>
            <person name="Wang Z.W."/>
            <person name="Zhang Y.Q."/>
            <person name="Mitsuda N."/>
            <person name="Wang M."/>
            <person name="Liu G.H."/>
            <person name="Pecoraro L."/>
            <person name="Huang H.X."/>
            <person name="Xiao X.J."/>
            <person name="Lin M."/>
            <person name="Wu X.Y."/>
            <person name="Wu W.L."/>
            <person name="Chen Y.Y."/>
            <person name="Chang S.B."/>
            <person name="Sakamoto S."/>
            <person name="Ohme-Takagi M."/>
            <person name="Yagi M."/>
            <person name="Zeng S.J."/>
            <person name="Shen C.Y."/>
            <person name="Yeh C.M."/>
            <person name="Luo Y.B."/>
            <person name="Tsai W.C."/>
            <person name="Van de Peer Y."/>
            <person name="Liu Z.J."/>
        </authorList>
    </citation>
    <scope>NUCLEOTIDE SEQUENCE [LARGE SCALE GENOMIC DNA]</scope>
    <source>
        <strain evidence="2">cv. Shenzhen</strain>
        <tissue evidence="1">Stem</tissue>
    </source>
</reference>
<dbReference type="EMBL" id="KZ451899">
    <property type="protein sequence ID" value="PKA64856.1"/>
    <property type="molecule type" value="Genomic_DNA"/>
</dbReference>
<dbReference type="Proteomes" id="UP000236161">
    <property type="component" value="Unassembled WGS sequence"/>
</dbReference>
<dbReference type="InterPro" id="IPR036758">
    <property type="entry name" value="At5g01610-like"/>
</dbReference>
<dbReference type="AlphaFoldDB" id="A0A2I0BAP0"/>
<proteinExistence type="predicted"/>
<organism evidence="1 2">
    <name type="scientific">Apostasia shenzhenica</name>
    <dbReference type="NCBI Taxonomy" id="1088818"/>
    <lineage>
        <taxon>Eukaryota</taxon>
        <taxon>Viridiplantae</taxon>
        <taxon>Streptophyta</taxon>
        <taxon>Embryophyta</taxon>
        <taxon>Tracheophyta</taxon>
        <taxon>Spermatophyta</taxon>
        <taxon>Magnoliopsida</taxon>
        <taxon>Liliopsida</taxon>
        <taxon>Asparagales</taxon>
        <taxon>Orchidaceae</taxon>
        <taxon>Apostasioideae</taxon>
        <taxon>Apostasia</taxon>
    </lineage>
</organism>
<dbReference type="PANTHER" id="PTHR31676">
    <property type="entry name" value="T31J12.3 PROTEIN-RELATED"/>
    <property type="match status" value="1"/>
</dbReference>
<dbReference type="InterPro" id="IPR007493">
    <property type="entry name" value="DUF538"/>
</dbReference>
<dbReference type="PANTHER" id="PTHR31676:SF109">
    <property type="entry name" value="OS05G0346400 PROTEIN"/>
    <property type="match status" value="1"/>
</dbReference>
<sequence length="121" mass="13769">MQKPLIELLREYDLPRGIFPRDATNYEFNAETGILIVSIPSICEVGYKDESMLRFSTKLTGHLEKGRLSEVEGIKTKALIWLKVTSIFTEGSTVNFIVGLKRSRSRDAYEVLRDGIRVGKF</sequence>
<accession>A0A2I0BAP0</accession>
<evidence type="ECO:0000313" key="1">
    <source>
        <dbReference type="EMBL" id="PKA64856.1"/>
    </source>
</evidence>
<dbReference type="STRING" id="1088818.A0A2I0BAP0"/>
<dbReference type="Gene3D" id="2.30.240.10">
    <property type="entry name" value="At5g01610-like"/>
    <property type="match status" value="1"/>
</dbReference>
<dbReference type="OrthoDB" id="2011849at2759"/>
<dbReference type="SUPFAM" id="SSF141562">
    <property type="entry name" value="At5g01610-like"/>
    <property type="match status" value="1"/>
</dbReference>
<evidence type="ECO:0000313" key="2">
    <source>
        <dbReference type="Proteomes" id="UP000236161"/>
    </source>
</evidence>
<keyword evidence="2" id="KW-1185">Reference proteome</keyword>
<dbReference type="Pfam" id="PF04398">
    <property type="entry name" value="DUF538"/>
    <property type="match status" value="1"/>
</dbReference>
<protein>
    <submittedName>
        <fullName evidence="1">Uncharacterized protein</fullName>
    </submittedName>
</protein>